<dbReference type="GO" id="GO:0016706">
    <property type="term" value="F:2-oxoglutarate-dependent dioxygenase activity"/>
    <property type="evidence" value="ECO:0007669"/>
    <property type="project" value="UniProtKB-ARBA"/>
</dbReference>
<evidence type="ECO:0000313" key="3">
    <source>
        <dbReference type="Proteomes" id="UP000254508"/>
    </source>
</evidence>
<keyword evidence="3" id="KW-1185">Reference proteome</keyword>
<gene>
    <name evidence="2" type="ORF">DVR09_02350</name>
</gene>
<dbReference type="AlphaFoldDB" id="A0A345YBM0"/>
<protein>
    <submittedName>
        <fullName evidence="2">Phytanoyl-CoA dioxygenase family protein</fullName>
    </submittedName>
</protein>
<dbReference type="PANTHER" id="PTHR20883">
    <property type="entry name" value="PHYTANOYL-COA DIOXYGENASE DOMAIN CONTAINING 1"/>
    <property type="match status" value="1"/>
</dbReference>
<accession>A0A345YBM0</accession>
<keyword evidence="2" id="KW-0223">Dioxygenase</keyword>
<dbReference type="SUPFAM" id="SSF51197">
    <property type="entry name" value="Clavaminate synthase-like"/>
    <property type="match status" value="1"/>
</dbReference>
<dbReference type="KEGG" id="err:DVR09_02350"/>
<organism evidence="2 3">
    <name type="scientific">Erythrobacter aureus</name>
    <dbReference type="NCBI Taxonomy" id="2182384"/>
    <lineage>
        <taxon>Bacteria</taxon>
        <taxon>Pseudomonadati</taxon>
        <taxon>Pseudomonadota</taxon>
        <taxon>Alphaproteobacteria</taxon>
        <taxon>Sphingomonadales</taxon>
        <taxon>Erythrobacteraceae</taxon>
        <taxon>Erythrobacter/Porphyrobacter group</taxon>
        <taxon>Erythrobacter</taxon>
    </lineage>
</organism>
<evidence type="ECO:0000256" key="1">
    <source>
        <dbReference type="ARBA" id="ARBA00001954"/>
    </source>
</evidence>
<proteinExistence type="predicted"/>
<dbReference type="RefSeq" id="WP_115415511.1">
    <property type="nucleotide sequence ID" value="NZ_CP031357.1"/>
</dbReference>
<dbReference type="Proteomes" id="UP000254508">
    <property type="component" value="Chromosome"/>
</dbReference>
<evidence type="ECO:0000313" key="2">
    <source>
        <dbReference type="EMBL" id="AXK41322.1"/>
    </source>
</evidence>
<comment type="cofactor">
    <cofactor evidence="1">
        <name>Fe(2+)</name>
        <dbReference type="ChEBI" id="CHEBI:29033"/>
    </cofactor>
</comment>
<reference evidence="3" key="1">
    <citation type="submission" date="2018-07" db="EMBL/GenBank/DDBJ databases">
        <title>Genome sequence of Erythrobacter strain YH-07, an antagonistic bacterium isolated from Yellow Sea.</title>
        <authorList>
            <person name="Tang T."/>
            <person name="Liu Q."/>
            <person name="Sun X."/>
        </authorList>
    </citation>
    <scope>NUCLEOTIDE SEQUENCE [LARGE SCALE GENOMIC DNA]</scope>
    <source>
        <strain evidence="3">YH-07</strain>
    </source>
</reference>
<dbReference type="PANTHER" id="PTHR20883:SF48">
    <property type="entry name" value="ECTOINE DIOXYGENASE"/>
    <property type="match status" value="1"/>
</dbReference>
<dbReference type="OrthoDB" id="9796766at2"/>
<dbReference type="InterPro" id="IPR008775">
    <property type="entry name" value="Phytyl_CoA_dOase-like"/>
</dbReference>
<keyword evidence="2" id="KW-0560">Oxidoreductase</keyword>
<sequence length="287" mass="31470">MGETISESWSQGLSDDGYCLIPDLVPLETIDGLKRDLDPALSETPFCIGDFYGHRTKRVGRLPRRSAFAIDLILNPTILALAQKFLGSACDRIQLNVAQLIEIHPGEIEQFPHRDHDMWPIEKNGAEFLLNVMWPLDPFTEENGATRIYPRSHRLEVEELDQLGSPIAAVCNPGAAICFLGSTVHGAGANLAQKSRRAVVIGYSLGWLKPHENPSLAYPPDIAKHFPAELAELTGYVQHRPNLGNYEGQCPSLLLQDMPGMPSGAKDALRPDQAEAVGAFAQSRRSG</sequence>
<dbReference type="EMBL" id="CP031357">
    <property type="protein sequence ID" value="AXK41322.1"/>
    <property type="molecule type" value="Genomic_DNA"/>
</dbReference>
<dbReference type="GO" id="GO:0005506">
    <property type="term" value="F:iron ion binding"/>
    <property type="evidence" value="ECO:0007669"/>
    <property type="project" value="UniProtKB-ARBA"/>
</dbReference>
<name>A0A345YBM0_9SPHN</name>
<dbReference type="Gene3D" id="2.60.120.620">
    <property type="entry name" value="q2cbj1_9rhob like domain"/>
    <property type="match status" value="1"/>
</dbReference>
<dbReference type="Pfam" id="PF05721">
    <property type="entry name" value="PhyH"/>
    <property type="match status" value="1"/>
</dbReference>